<dbReference type="EMBL" id="BPLR01008259">
    <property type="protein sequence ID" value="GIY23295.1"/>
    <property type="molecule type" value="Genomic_DNA"/>
</dbReference>
<reference evidence="2 3" key="1">
    <citation type="submission" date="2021-06" db="EMBL/GenBank/DDBJ databases">
        <title>Caerostris extrusa draft genome.</title>
        <authorList>
            <person name="Kono N."/>
            <person name="Arakawa K."/>
        </authorList>
    </citation>
    <scope>NUCLEOTIDE SEQUENCE [LARGE SCALE GENOMIC DNA]</scope>
</reference>
<comment type="caution">
    <text evidence="2">The sequence shown here is derived from an EMBL/GenBank/DDBJ whole genome shotgun (WGS) entry which is preliminary data.</text>
</comment>
<evidence type="ECO:0000256" key="1">
    <source>
        <dbReference type="SAM" id="MobiDB-lite"/>
    </source>
</evidence>
<evidence type="ECO:0000313" key="2">
    <source>
        <dbReference type="EMBL" id="GIY23295.1"/>
    </source>
</evidence>
<proteinExistence type="predicted"/>
<feature type="region of interest" description="Disordered" evidence="1">
    <location>
        <begin position="42"/>
        <end position="83"/>
    </location>
</feature>
<keyword evidence="3" id="KW-1185">Reference proteome</keyword>
<name>A0AAV4RNJ3_CAEEX</name>
<feature type="region of interest" description="Disordered" evidence="1">
    <location>
        <begin position="162"/>
        <end position="222"/>
    </location>
</feature>
<dbReference type="Proteomes" id="UP001054945">
    <property type="component" value="Unassembled WGS sequence"/>
</dbReference>
<protein>
    <submittedName>
        <fullName evidence="2">Uncharacterized protein</fullName>
    </submittedName>
</protein>
<evidence type="ECO:0000313" key="3">
    <source>
        <dbReference type="Proteomes" id="UP001054945"/>
    </source>
</evidence>
<sequence length="254" mass="28372">MAKSRPHLEGHFIKNTNLAMHVIVRNSHARLACRNHLPGGSAPLTHPRLQSVNGIPLSASNQFPTGRGSKSGRQSRKKKTESVPFPEPLKCHCSLKILGRWFCTLTHTLDCSRCTVSHLALRINFLLGEGPKVDDKVEKKQKVSHFRTTQMSLVNQVTAPHTPDEMLHQPSQSRQKGVSAPPHAHPRLQSVHGIPLSASNQFPTGRGSKSGRQSEKKNRKCPISEPLKCRWRAKSRLIPPLMKFGIIQYLTIVR</sequence>
<feature type="compositionally biased region" description="Polar residues" evidence="1">
    <location>
        <begin position="48"/>
        <end position="64"/>
    </location>
</feature>
<gene>
    <name evidence="2" type="ORF">CEXT_708061</name>
</gene>
<organism evidence="2 3">
    <name type="scientific">Caerostris extrusa</name>
    <name type="common">Bark spider</name>
    <name type="synonym">Caerostris bankana</name>
    <dbReference type="NCBI Taxonomy" id="172846"/>
    <lineage>
        <taxon>Eukaryota</taxon>
        <taxon>Metazoa</taxon>
        <taxon>Ecdysozoa</taxon>
        <taxon>Arthropoda</taxon>
        <taxon>Chelicerata</taxon>
        <taxon>Arachnida</taxon>
        <taxon>Araneae</taxon>
        <taxon>Araneomorphae</taxon>
        <taxon>Entelegynae</taxon>
        <taxon>Araneoidea</taxon>
        <taxon>Araneidae</taxon>
        <taxon>Caerostris</taxon>
    </lineage>
</organism>
<dbReference type="AlphaFoldDB" id="A0AAV4RNJ3"/>
<accession>A0AAV4RNJ3</accession>